<dbReference type="Gene3D" id="1.10.1060.10">
    <property type="entry name" value="Alpha-helical ferredoxin"/>
    <property type="match status" value="1"/>
</dbReference>
<dbReference type="GO" id="GO:0016639">
    <property type="term" value="F:oxidoreductase activity, acting on the CH-NH2 group of donors, NAD or NADP as acceptor"/>
    <property type="evidence" value="ECO:0007669"/>
    <property type="project" value="InterPro"/>
</dbReference>
<dbReference type="OrthoDB" id="9803192at2"/>
<dbReference type="InterPro" id="IPR051394">
    <property type="entry name" value="Glutamate_Synthase"/>
</dbReference>
<dbReference type="eggNOG" id="COG0493">
    <property type="taxonomic scope" value="Bacteria"/>
</dbReference>
<name>J9E2Q2_9PROT</name>
<dbReference type="PRINTS" id="PR00419">
    <property type="entry name" value="ADXRDTASE"/>
</dbReference>
<dbReference type="STRING" id="1220535.IMCC14465_05330"/>
<evidence type="ECO:0000256" key="4">
    <source>
        <dbReference type="ARBA" id="ARBA00029440"/>
    </source>
</evidence>
<reference evidence="7 8" key="1">
    <citation type="journal article" date="2012" name="J. Bacteriol.">
        <title>Genome Sequence of Strain IMCC14465, Isolated from the East Sea, Belonging to the PS1 Clade of Alphaproteobacteria.</title>
        <authorList>
            <person name="Yang S.J."/>
            <person name="Kang I."/>
            <person name="Cho J.C."/>
        </authorList>
    </citation>
    <scope>NUCLEOTIDE SEQUENCE [LARGE SCALE GENOMIC DNA]</scope>
    <source>
        <strain evidence="7 8">IMCC14465</strain>
    </source>
</reference>
<gene>
    <name evidence="7" type="ORF">IMCC14465_05330</name>
</gene>
<dbReference type="InterPro" id="IPR006005">
    <property type="entry name" value="Glut_synth_ssu1"/>
</dbReference>
<dbReference type="SUPFAM" id="SSF46548">
    <property type="entry name" value="alpha-helical ferredoxin"/>
    <property type="match status" value="1"/>
</dbReference>
<sequence>MGKPTGFLEYNRHDRSYLDPEERVQHFREFVVPMEAEELKKQASRCMDCGVPYCHNGCPVNNQIPDWNDLTYNDKWEEALQNLHSTNNFPEFTGRICPAPCEASCTLNLIDEPVTIKSIECAIIDKGWEENWIKPHVPEAKTGKSIAVIGSGPAGLAASQQLARAGHDVHLYEKNAKAGGLLRYGIPDFKMEKHLIDRRVEQLEAEGVTFHMNTHVGVDITGDELQAKHDAVVLAGGSEFPRDLPVPGRELDGVHFAMDFLPQQNRRVGQEPIGDIEPITATDKHVVVIGGGDTGSDCIGTSFRQGALSVTQLEIMPMPPEKEDKGMTWPNWPLKLRTSSSQEEGAKRDFSVTTNELVGTDGKVSALKCARVDGNFQPEADSEFEIKADLVLLAMGFVHPIHKGLIEQLGVDLDARGNISADTESYSSSQNKVFACGDMRRGQSLVVWAIREGRQCAREVDMFLMGETALPR</sequence>
<dbReference type="Pfam" id="PF14691">
    <property type="entry name" value="Fer4_20"/>
    <property type="match status" value="1"/>
</dbReference>
<evidence type="ECO:0000256" key="1">
    <source>
        <dbReference type="ARBA" id="ARBA00022605"/>
    </source>
</evidence>
<keyword evidence="2" id="KW-0560">Oxidoreductase</keyword>
<dbReference type="Gene3D" id="3.40.50.720">
    <property type="entry name" value="NAD(P)-binding Rossmann-like Domain"/>
    <property type="match status" value="1"/>
</dbReference>
<dbReference type="GO" id="GO:0051536">
    <property type="term" value="F:iron-sulfur cluster binding"/>
    <property type="evidence" value="ECO:0007669"/>
    <property type="project" value="InterPro"/>
</dbReference>
<dbReference type="PATRIC" id="fig|1220535.3.peg.529"/>
<dbReference type="GO" id="GO:0006537">
    <property type="term" value="P:glutamate biosynthetic process"/>
    <property type="evidence" value="ECO:0007669"/>
    <property type="project" value="UniProtKB-KW"/>
</dbReference>
<feature type="domain" description="Dihydroprymidine dehydrogenase" evidence="6">
    <location>
        <begin position="23"/>
        <end position="131"/>
    </location>
</feature>
<comment type="caution">
    <text evidence="7">The sequence shown here is derived from an EMBL/GenBank/DDBJ whole genome shotgun (WGS) entry which is preliminary data.</text>
</comment>
<dbReference type="SUPFAM" id="SSF51971">
    <property type="entry name" value="Nucleotide-binding domain"/>
    <property type="match status" value="2"/>
</dbReference>
<dbReference type="EMBL" id="ALYF01000002">
    <property type="protein sequence ID" value="EJW22139.1"/>
    <property type="molecule type" value="Genomic_DNA"/>
</dbReference>
<dbReference type="NCBIfam" id="TIGR01317">
    <property type="entry name" value="GOGAT_sm_gam"/>
    <property type="match status" value="1"/>
</dbReference>
<dbReference type="InterPro" id="IPR009051">
    <property type="entry name" value="Helical_ferredxn"/>
</dbReference>
<accession>J9E2Q2</accession>
<evidence type="ECO:0000259" key="5">
    <source>
        <dbReference type="Pfam" id="PF07992"/>
    </source>
</evidence>
<comment type="pathway">
    <text evidence="4">Amino-acid biosynthesis.</text>
</comment>
<keyword evidence="1" id="KW-0028">Amino-acid biosynthesis</keyword>
<organism evidence="7 8">
    <name type="scientific">alpha proteobacterium IMCC14465</name>
    <dbReference type="NCBI Taxonomy" id="1220535"/>
    <lineage>
        <taxon>Bacteria</taxon>
        <taxon>Pseudomonadati</taxon>
        <taxon>Pseudomonadota</taxon>
        <taxon>Alphaproteobacteria</taxon>
        <taxon>PS1 clade</taxon>
    </lineage>
</organism>
<protein>
    <submittedName>
        <fullName evidence="7">GltD protein</fullName>
    </submittedName>
</protein>
<evidence type="ECO:0000259" key="6">
    <source>
        <dbReference type="Pfam" id="PF14691"/>
    </source>
</evidence>
<proteinExistence type="predicted"/>
<dbReference type="InterPro" id="IPR023753">
    <property type="entry name" value="FAD/NAD-binding_dom"/>
</dbReference>
<dbReference type="PANTHER" id="PTHR43100">
    <property type="entry name" value="GLUTAMATE SYNTHASE [NADPH] SMALL CHAIN"/>
    <property type="match status" value="1"/>
</dbReference>
<dbReference type="PANTHER" id="PTHR43100:SF1">
    <property type="entry name" value="GLUTAMATE SYNTHASE [NADPH] SMALL CHAIN"/>
    <property type="match status" value="1"/>
</dbReference>
<dbReference type="InterPro" id="IPR036188">
    <property type="entry name" value="FAD/NAD-bd_sf"/>
</dbReference>
<dbReference type="Gene3D" id="3.50.50.60">
    <property type="entry name" value="FAD/NAD(P)-binding domain"/>
    <property type="match status" value="1"/>
</dbReference>
<dbReference type="InterPro" id="IPR028261">
    <property type="entry name" value="DPD_II"/>
</dbReference>
<feature type="domain" description="FAD/NAD(P)-binding" evidence="5">
    <location>
        <begin position="145"/>
        <end position="453"/>
    </location>
</feature>
<dbReference type="Proteomes" id="UP000004836">
    <property type="component" value="Unassembled WGS sequence"/>
</dbReference>
<keyword evidence="8" id="KW-1185">Reference proteome</keyword>
<dbReference type="AlphaFoldDB" id="J9E2Q2"/>
<evidence type="ECO:0000256" key="3">
    <source>
        <dbReference type="ARBA" id="ARBA00023164"/>
    </source>
</evidence>
<evidence type="ECO:0000313" key="8">
    <source>
        <dbReference type="Proteomes" id="UP000004836"/>
    </source>
</evidence>
<dbReference type="Pfam" id="PF07992">
    <property type="entry name" value="Pyr_redox_2"/>
    <property type="match status" value="1"/>
</dbReference>
<evidence type="ECO:0000313" key="7">
    <source>
        <dbReference type="EMBL" id="EJW22139.1"/>
    </source>
</evidence>
<keyword evidence="3" id="KW-0314">Glutamate biosynthesis</keyword>
<evidence type="ECO:0000256" key="2">
    <source>
        <dbReference type="ARBA" id="ARBA00023002"/>
    </source>
</evidence>